<keyword evidence="2 10" id="KW-0732">Signal</keyword>
<evidence type="ECO:0000256" key="10">
    <source>
        <dbReference type="SAM" id="SignalP"/>
    </source>
</evidence>
<dbReference type="SUPFAM" id="SSF56601">
    <property type="entry name" value="beta-lactamase/transpeptidase-like"/>
    <property type="match status" value="1"/>
</dbReference>
<feature type="binding site" evidence="8">
    <location>
        <position position="257"/>
    </location>
    <ligand>
        <name>substrate</name>
    </ligand>
</feature>
<dbReference type="Proteomes" id="UP000176988">
    <property type="component" value="Unassembled WGS sequence"/>
</dbReference>
<evidence type="ECO:0000313" key="13">
    <source>
        <dbReference type="Proteomes" id="UP000176988"/>
    </source>
</evidence>
<evidence type="ECO:0000259" key="11">
    <source>
        <dbReference type="Pfam" id="PF00768"/>
    </source>
</evidence>
<evidence type="ECO:0000256" key="8">
    <source>
        <dbReference type="PIRSR" id="PIRSR618044-2"/>
    </source>
</evidence>
<evidence type="ECO:0000313" key="12">
    <source>
        <dbReference type="EMBL" id="OGM01257.1"/>
    </source>
</evidence>
<gene>
    <name evidence="12" type="ORF">A2480_01900</name>
</gene>
<accession>A0A1F7WFE3</accession>
<proteinExistence type="inferred from homology"/>
<dbReference type="GO" id="GO:0009252">
    <property type="term" value="P:peptidoglycan biosynthetic process"/>
    <property type="evidence" value="ECO:0007669"/>
    <property type="project" value="UniProtKB-KW"/>
</dbReference>
<evidence type="ECO:0000256" key="2">
    <source>
        <dbReference type="ARBA" id="ARBA00022729"/>
    </source>
</evidence>
<feature type="active site" description="Proton acceptor" evidence="7">
    <location>
        <position position="95"/>
    </location>
</feature>
<evidence type="ECO:0000256" key="3">
    <source>
        <dbReference type="ARBA" id="ARBA00022801"/>
    </source>
</evidence>
<dbReference type="STRING" id="1802424.A2480_01900"/>
<evidence type="ECO:0000256" key="4">
    <source>
        <dbReference type="ARBA" id="ARBA00022960"/>
    </source>
</evidence>
<dbReference type="PRINTS" id="PR00725">
    <property type="entry name" value="DADACBPTASE1"/>
</dbReference>
<dbReference type="Gene3D" id="3.40.710.10">
    <property type="entry name" value="DD-peptidase/beta-lactamase superfamily"/>
    <property type="match status" value="1"/>
</dbReference>
<dbReference type="EMBL" id="MGFG01000010">
    <property type="protein sequence ID" value="OGM01257.1"/>
    <property type="molecule type" value="Genomic_DNA"/>
</dbReference>
<feature type="active site" description="Acyl-ester intermediate" evidence="7">
    <location>
        <position position="92"/>
    </location>
</feature>
<dbReference type="InterPro" id="IPR012338">
    <property type="entry name" value="Beta-lactam/transpept-like"/>
</dbReference>
<feature type="signal peptide" evidence="10">
    <location>
        <begin position="1"/>
        <end position="17"/>
    </location>
</feature>
<dbReference type="AlphaFoldDB" id="A0A1F7WFE3"/>
<protein>
    <recommendedName>
        <fullName evidence="11">Peptidase S11 D-alanyl-D-alanine carboxypeptidase A N-terminal domain-containing protein</fullName>
    </recommendedName>
</protein>
<dbReference type="PANTHER" id="PTHR21581:SF6">
    <property type="entry name" value="TRAFFICKING PROTEIN PARTICLE COMPLEX SUBUNIT 12"/>
    <property type="match status" value="1"/>
</dbReference>
<evidence type="ECO:0000256" key="5">
    <source>
        <dbReference type="ARBA" id="ARBA00022984"/>
    </source>
</evidence>
<feature type="domain" description="Peptidase S11 D-alanyl-D-alanine carboxypeptidase A N-terminal" evidence="11">
    <location>
        <begin position="62"/>
        <end position="289"/>
    </location>
</feature>
<evidence type="ECO:0000256" key="9">
    <source>
        <dbReference type="RuleBase" id="RU004016"/>
    </source>
</evidence>
<dbReference type="Pfam" id="PF00768">
    <property type="entry name" value="Peptidase_S11"/>
    <property type="match status" value="1"/>
</dbReference>
<dbReference type="GO" id="GO:0006508">
    <property type="term" value="P:proteolysis"/>
    <property type="evidence" value="ECO:0007669"/>
    <property type="project" value="InterPro"/>
</dbReference>
<feature type="chain" id="PRO_5009533391" description="Peptidase S11 D-alanyl-D-alanine carboxypeptidase A N-terminal domain-containing protein" evidence="10">
    <location>
        <begin position="18"/>
        <end position="314"/>
    </location>
</feature>
<dbReference type="GO" id="GO:0009002">
    <property type="term" value="F:serine-type D-Ala-D-Ala carboxypeptidase activity"/>
    <property type="evidence" value="ECO:0007669"/>
    <property type="project" value="InterPro"/>
</dbReference>
<evidence type="ECO:0000256" key="1">
    <source>
        <dbReference type="ARBA" id="ARBA00007164"/>
    </source>
</evidence>
<evidence type="ECO:0000256" key="7">
    <source>
        <dbReference type="PIRSR" id="PIRSR618044-1"/>
    </source>
</evidence>
<comment type="caution">
    <text evidence="12">The sequence shown here is derived from an EMBL/GenBank/DDBJ whole genome shotgun (WGS) entry which is preliminary data.</text>
</comment>
<keyword evidence="4" id="KW-0133">Cell shape</keyword>
<keyword evidence="5" id="KW-0573">Peptidoglycan synthesis</keyword>
<evidence type="ECO:0000256" key="6">
    <source>
        <dbReference type="ARBA" id="ARBA00023316"/>
    </source>
</evidence>
<keyword evidence="6" id="KW-0961">Cell wall biogenesis/degradation</keyword>
<name>A0A1F7WFE3_9BACT</name>
<dbReference type="GO" id="GO:0071555">
    <property type="term" value="P:cell wall organization"/>
    <property type="evidence" value="ECO:0007669"/>
    <property type="project" value="UniProtKB-KW"/>
</dbReference>
<dbReference type="InterPro" id="IPR018044">
    <property type="entry name" value="Peptidase_S11"/>
</dbReference>
<keyword evidence="3" id="KW-0378">Hydrolase</keyword>
<dbReference type="GO" id="GO:0008360">
    <property type="term" value="P:regulation of cell shape"/>
    <property type="evidence" value="ECO:0007669"/>
    <property type="project" value="UniProtKB-KW"/>
</dbReference>
<organism evidence="12 13">
    <name type="scientific">Candidatus Uhrbacteria bacterium RIFOXYC2_FULL_47_19</name>
    <dbReference type="NCBI Taxonomy" id="1802424"/>
    <lineage>
        <taxon>Bacteria</taxon>
        <taxon>Candidatus Uhriibacteriota</taxon>
    </lineage>
</organism>
<dbReference type="InterPro" id="IPR001967">
    <property type="entry name" value="Peptidase_S11_N"/>
</dbReference>
<comment type="similarity">
    <text evidence="1 9">Belongs to the peptidase S11 family.</text>
</comment>
<sequence length="314" mass="33909">MFTFLLALTIYVATAQAHPAMMPVDLSLQSRSFLPIAANVERQIASVVRVPVKKDSARIGVETSSRAAYIMDWRTGQTLMKKNADTAYPIASITKLMTALVVMDTGVSLDSSIEVLPQDMRSGGIQYVAPGEVIRVSDLLHASLIASANGATVTLSRSTGLSEEEFVARMNSLASDLGMTETRFVEPTGLNPENVSSARDVALLVRRSLQNDFIHSIVVMGEYSFDAVSGFRHRLQSTDELLGGWVSRPPLSFLGGKTGYLEEAGYCFGAAAEDQDGNRIVTVVLGAPTKQIRFDDVGALIFWAFDAFGWSVGS</sequence>
<dbReference type="PANTHER" id="PTHR21581">
    <property type="entry name" value="D-ALANYL-D-ALANINE CARBOXYPEPTIDASE"/>
    <property type="match status" value="1"/>
</dbReference>
<reference evidence="12 13" key="1">
    <citation type="journal article" date="2016" name="Nat. Commun.">
        <title>Thousands of microbial genomes shed light on interconnected biogeochemical processes in an aquifer system.</title>
        <authorList>
            <person name="Anantharaman K."/>
            <person name="Brown C.T."/>
            <person name="Hug L.A."/>
            <person name="Sharon I."/>
            <person name="Castelle C.J."/>
            <person name="Probst A.J."/>
            <person name="Thomas B.C."/>
            <person name="Singh A."/>
            <person name="Wilkins M.J."/>
            <person name="Karaoz U."/>
            <person name="Brodie E.L."/>
            <person name="Williams K.H."/>
            <person name="Hubbard S.S."/>
            <person name="Banfield J.F."/>
        </authorList>
    </citation>
    <scope>NUCLEOTIDE SEQUENCE [LARGE SCALE GENOMIC DNA]</scope>
</reference>
<feature type="active site" evidence="7">
    <location>
        <position position="147"/>
    </location>
</feature>